<dbReference type="Gramene" id="Os11t0697350-00">
    <property type="protein sequence ID" value="Os11t0697350-00"/>
    <property type="gene ID" value="Os11g0697350"/>
</dbReference>
<evidence type="ECO:0000256" key="1">
    <source>
        <dbReference type="SAM" id="MobiDB-lite"/>
    </source>
</evidence>
<dbReference type="Gramene" id="Os11t0698567-01">
    <property type="protein sequence ID" value="Os11t0698567-01"/>
    <property type="gene ID" value="Os11g0698567"/>
</dbReference>
<gene>
    <name evidence="2" type="ordered locus">Os11g0697400</name>
</gene>
<dbReference type="OMA" id="SHWSIAC"/>
<dbReference type="AlphaFoldDB" id="A0A0P0Y5J9"/>
<reference evidence="3" key="2">
    <citation type="journal article" date="2008" name="Nucleic Acids Res.">
        <title>The rice annotation project database (RAP-DB): 2008 update.</title>
        <authorList>
            <consortium name="The rice annotation project (RAP)"/>
        </authorList>
    </citation>
    <scope>GENOME REANNOTATION</scope>
    <source>
        <strain evidence="3">cv. Nipponbare</strain>
    </source>
</reference>
<evidence type="ECO:0000313" key="3">
    <source>
        <dbReference type="Proteomes" id="UP000000763"/>
    </source>
</evidence>
<organism evidence="2 3">
    <name type="scientific">Oryza sativa subsp. japonica</name>
    <name type="common">Rice</name>
    <dbReference type="NCBI Taxonomy" id="39947"/>
    <lineage>
        <taxon>Eukaryota</taxon>
        <taxon>Viridiplantae</taxon>
        <taxon>Streptophyta</taxon>
        <taxon>Embryophyta</taxon>
        <taxon>Tracheophyta</taxon>
        <taxon>Spermatophyta</taxon>
        <taxon>Magnoliopsida</taxon>
        <taxon>Liliopsida</taxon>
        <taxon>Poales</taxon>
        <taxon>Poaceae</taxon>
        <taxon>BOP clade</taxon>
        <taxon>Oryzoideae</taxon>
        <taxon>Oryzeae</taxon>
        <taxon>Oryzinae</taxon>
        <taxon>Oryza</taxon>
        <taxon>Oryza sativa</taxon>
    </lineage>
</organism>
<dbReference type="EMBL" id="AP008217">
    <property type="protein sequence ID" value="BAH95461.1"/>
    <property type="molecule type" value="Genomic_DNA"/>
</dbReference>
<feature type="region of interest" description="Disordered" evidence="1">
    <location>
        <begin position="18"/>
        <end position="90"/>
    </location>
</feature>
<dbReference type="KEGG" id="dosa:Os11g0697400"/>
<reference evidence="2 3" key="1">
    <citation type="journal article" date="2005" name="Nature">
        <title>The map-based sequence of the rice genome.</title>
        <authorList>
            <consortium name="International rice genome sequencing project (IRGSP)"/>
            <person name="Matsumoto T."/>
            <person name="Wu J."/>
            <person name="Kanamori H."/>
            <person name="Katayose Y."/>
            <person name="Fujisawa M."/>
            <person name="Namiki N."/>
            <person name="Mizuno H."/>
            <person name="Yamamoto K."/>
            <person name="Antonio B.A."/>
            <person name="Baba T."/>
            <person name="Sakata K."/>
            <person name="Nagamura Y."/>
            <person name="Aoki H."/>
            <person name="Arikawa K."/>
            <person name="Arita K."/>
            <person name="Bito T."/>
            <person name="Chiden Y."/>
            <person name="Fujitsuka N."/>
            <person name="Fukunaka R."/>
            <person name="Hamada M."/>
            <person name="Harada C."/>
            <person name="Hayashi A."/>
            <person name="Hijishita S."/>
            <person name="Honda M."/>
            <person name="Hosokawa S."/>
            <person name="Ichikawa Y."/>
            <person name="Idonuma A."/>
            <person name="Iijima M."/>
            <person name="Ikeda M."/>
            <person name="Ikeno M."/>
            <person name="Ito K."/>
            <person name="Ito S."/>
            <person name="Ito T."/>
            <person name="Ito Y."/>
            <person name="Ito Y."/>
            <person name="Iwabuchi A."/>
            <person name="Kamiya K."/>
            <person name="Karasawa W."/>
            <person name="Kurita K."/>
            <person name="Katagiri S."/>
            <person name="Kikuta A."/>
            <person name="Kobayashi H."/>
            <person name="Kobayashi N."/>
            <person name="Machita K."/>
            <person name="Maehara T."/>
            <person name="Masukawa M."/>
            <person name="Mizubayashi T."/>
            <person name="Mukai Y."/>
            <person name="Nagasaki H."/>
            <person name="Nagata Y."/>
            <person name="Naito S."/>
            <person name="Nakashima M."/>
            <person name="Nakama Y."/>
            <person name="Nakamichi Y."/>
            <person name="Nakamura M."/>
            <person name="Meguro A."/>
            <person name="Negishi M."/>
            <person name="Ohta I."/>
            <person name="Ohta T."/>
            <person name="Okamoto M."/>
            <person name="Ono N."/>
            <person name="Saji S."/>
            <person name="Sakaguchi M."/>
            <person name="Sakai K."/>
            <person name="Shibata M."/>
            <person name="Shimokawa T."/>
            <person name="Song J."/>
            <person name="Takazaki Y."/>
            <person name="Terasawa K."/>
            <person name="Tsugane M."/>
            <person name="Tsuji K."/>
            <person name="Ueda S."/>
            <person name="Waki K."/>
            <person name="Yamagata H."/>
            <person name="Yamamoto M."/>
            <person name="Yamamoto S."/>
            <person name="Yamane H."/>
            <person name="Yoshiki S."/>
            <person name="Yoshihara R."/>
            <person name="Yukawa K."/>
            <person name="Zhong H."/>
            <person name="Yano M."/>
            <person name="Yuan Q."/>
            <person name="Ouyang S."/>
            <person name="Liu J."/>
            <person name="Jones K.M."/>
            <person name="Gansberger K."/>
            <person name="Moffat K."/>
            <person name="Hill J."/>
            <person name="Bera J."/>
            <person name="Fadrosh D."/>
            <person name="Jin S."/>
            <person name="Johri S."/>
            <person name="Kim M."/>
            <person name="Overton L."/>
            <person name="Reardon M."/>
            <person name="Tsitrin T."/>
            <person name="Vuong H."/>
            <person name="Weaver B."/>
            <person name="Ciecko A."/>
            <person name="Tallon L."/>
            <person name="Jackson J."/>
            <person name="Pai G."/>
            <person name="Aken S.V."/>
            <person name="Utterback T."/>
            <person name="Reidmuller S."/>
            <person name="Feldblyum T."/>
            <person name="Hsiao J."/>
            <person name="Zismann V."/>
            <person name="Iobst S."/>
            <person name="de Vazeille A.R."/>
            <person name="Buell C.R."/>
            <person name="Ying K."/>
            <person name="Li Y."/>
            <person name="Lu T."/>
            <person name="Huang Y."/>
            <person name="Zhao Q."/>
            <person name="Feng Q."/>
            <person name="Zhang L."/>
            <person name="Zhu J."/>
            <person name="Weng Q."/>
            <person name="Mu J."/>
            <person name="Lu Y."/>
            <person name="Fan D."/>
            <person name="Liu Y."/>
            <person name="Guan J."/>
            <person name="Zhang Y."/>
            <person name="Yu S."/>
            <person name="Liu X."/>
            <person name="Zhang Y."/>
            <person name="Hong G."/>
            <person name="Han B."/>
            <person name="Choisne N."/>
            <person name="Demange N."/>
            <person name="Orjeda G."/>
            <person name="Samain S."/>
            <person name="Cattolico L."/>
            <person name="Pelletier E."/>
            <person name="Couloux A."/>
            <person name="Segurens B."/>
            <person name="Wincker P."/>
            <person name="D'Hont A."/>
            <person name="Scarpelli C."/>
            <person name="Weissenbach J."/>
            <person name="Salanoubat M."/>
            <person name="Quetier F."/>
            <person name="Yu Y."/>
            <person name="Kim H.R."/>
            <person name="Rambo T."/>
            <person name="Currie J."/>
            <person name="Collura K."/>
            <person name="Luo M."/>
            <person name="Yang T."/>
            <person name="Ammiraju J.S.S."/>
            <person name="Engler F."/>
            <person name="Soderlund C."/>
            <person name="Wing R.A."/>
            <person name="Palmer L.E."/>
            <person name="de la Bastide M."/>
            <person name="Spiegel L."/>
            <person name="Nascimento L."/>
            <person name="Zutavern T."/>
            <person name="O'Shaughnessy A."/>
            <person name="Dike S."/>
            <person name="Dedhia N."/>
            <person name="Preston R."/>
            <person name="Balija V."/>
            <person name="McCombie W.R."/>
            <person name="Chow T."/>
            <person name="Chen H."/>
            <person name="Chung M."/>
            <person name="Chen C."/>
            <person name="Shaw J."/>
            <person name="Wu H."/>
            <person name="Hsiao K."/>
            <person name="Chao Y."/>
            <person name="Chu M."/>
            <person name="Cheng C."/>
            <person name="Hour A."/>
            <person name="Lee P."/>
            <person name="Lin S."/>
            <person name="Lin Y."/>
            <person name="Liou J."/>
            <person name="Liu S."/>
            <person name="Hsing Y."/>
            <person name="Raghuvanshi S."/>
            <person name="Mohanty A."/>
            <person name="Bharti A.K."/>
            <person name="Gaur A."/>
            <person name="Gupta V."/>
            <person name="Kumar D."/>
            <person name="Ravi V."/>
            <person name="Vij S."/>
            <person name="Kapur A."/>
            <person name="Khurana P."/>
            <person name="Khurana P."/>
            <person name="Khurana J.P."/>
            <person name="Tyagi A.K."/>
            <person name="Gaikwad K."/>
            <person name="Singh A."/>
            <person name="Dalal V."/>
            <person name="Srivastava S."/>
            <person name="Dixit A."/>
            <person name="Pal A.K."/>
            <person name="Ghazi I.A."/>
            <person name="Yadav M."/>
            <person name="Pandit A."/>
            <person name="Bhargava A."/>
            <person name="Sureshbabu K."/>
            <person name="Batra K."/>
            <person name="Sharma T.R."/>
            <person name="Mohapatra T."/>
            <person name="Singh N.K."/>
            <person name="Messing J."/>
            <person name="Nelson A.B."/>
            <person name="Fuks G."/>
            <person name="Kavchok S."/>
            <person name="Keizer G."/>
            <person name="Linton E."/>
            <person name="Llaca V."/>
            <person name="Song R."/>
            <person name="Tanyolac B."/>
            <person name="Young S."/>
            <person name="Ho-Il K."/>
            <person name="Hahn J.H."/>
            <person name="Sangsakoo G."/>
            <person name="Vanavichit A."/>
            <person name="de Mattos Luiz.A.T."/>
            <person name="Zimmer P.D."/>
            <person name="Malone G."/>
            <person name="Dellagostin O."/>
            <person name="de Oliveira A.C."/>
            <person name="Bevan M."/>
            <person name="Bancroft I."/>
            <person name="Minx P."/>
            <person name="Cordum H."/>
            <person name="Wilson R."/>
            <person name="Cheng Z."/>
            <person name="Jin W."/>
            <person name="Jiang J."/>
            <person name="Leong S.A."/>
            <person name="Iwama H."/>
            <person name="Gojobori T."/>
            <person name="Itoh T."/>
            <person name="Niimura Y."/>
            <person name="Fujii Y."/>
            <person name="Habara T."/>
            <person name="Sakai H."/>
            <person name="Sato Y."/>
            <person name="Wilson G."/>
            <person name="Kumar K."/>
            <person name="McCouch S."/>
            <person name="Juretic N."/>
            <person name="Hoen D."/>
            <person name="Wright S."/>
            <person name="Bruskiewich R."/>
            <person name="Bureau T."/>
            <person name="Miyao A."/>
            <person name="Hirochika H."/>
            <person name="Nishikawa T."/>
            <person name="Kadowaki K."/>
            <person name="Sugiura M."/>
            <person name="Burr B."/>
            <person name="Sasaki T."/>
        </authorList>
    </citation>
    <scope>NUCLEOTIDE SEQUENCE [LARGE SCALE GENOMIC DNA]</scope>
    <source>
        <strain evidence="3">cv. Nipponbare</strain>
    </source>
</reference>
<protein>
    <submittedName>
        <fullName evidence="2">Os11g0697400 protein</fullName>
    </submittedName>
</protein>
<accession>A0A0P0Y5J9</accession>
<proteinExistence type="predicted"/>
<name>A0A0P0Y5J9_ORYSJ</name>
<dbReference type="Proteomes" id="UP000000763">
    <property type="component" value="Chromosome 11"/>
</dbReference>
<evidence type="ECO:0000313" key="2">
    <source>
        <dbReference type="EMBL" id="BAH95461.1"/>
    </source>
</evidence>
<sequence length="119" mass="13231">MPNIPSFDSILFHPLYQRKRGVAPGSSGARTERRRTTSPSFQPLWTKPSRATAPSSSPRPPLHLPSRTPDNGAPEREIKPLLPRRPPPLPWPTPPLPVSHWSIACSSSNLGWCFTCCMK</sequence>